<evidence type="ECO:0000313" key="11">
    <source>
        <dbReference type="EMBL" id="KAJ9606758.1"/>
    </source>
</evidence>
<keyword evidence="4 9" id="KW-0812">Transmembrane</keyword>
<keyword evidence="12" id="KW-1185">Reference proteome</keyword>
<dbReference type="PANTHER" id="PTHR48022">
    <property type="entry name" value="PLASTIDIC GLUCOSE TRANSPORTER 4"/>
    <property type="match status" value="1"/>
</dbReference>
<comment type="similarity">
    <text evidence="2 7">Belongs to the major facilitator superfamily. Sugar transporter (TC 2.A.1.1) family.</text>
</comment>
<dbReference type="PROSITE" id="PS50850">
    <property type="entry name" value="MFS"/>
    <property type="match status" value="1"/>
</dbReference>
<feature type="domain" description="Major facilitator superfamily (MFS) profile" evidence="10">
    <location>
        <begin position="19"/>
        <end position="473"/>
    </location>
</feature>
<dbReference type="Gene3D" id="1.20.1250.20">
    <property type="entry name" value="MFS general substrate transporter like domains"/>
    <property type="match status" value="1"/>
</dbReference>
<protein>
    <recommendedName>
        <fullName evidence="10">Major facilitator superfamily (MFS) profile domain-containing protein</fullName>
    </recommendedName>
</protein>
<evidence type="ECO:0000259" key="10">
    <source>
        <dbReference type="PROSITE" id="PS50850"/>
    </source>
</evidence>
<name>A0AA39CFM0_9EURO</name>
<keyword evidence="6 9" id="KW-0472">Membrane</keyword>
<dbReference type="GO" id="GO:0016020">
    <property type="term" value="C:membrane"/>
    <property type="evidence" value="ECO:0007669"/>
    <property type="project" value="UniProtKB-SubCell"/>
</dbReference>
<dbReference type="EMBL" id="JAPDRK010000013">
    <property type="protein sequence ID" value="KAJ9606758.1"/>
    <property type="molecule type" value="Genomic_DNA"/>
</dbReference>
<accession>A0AA39CFM0</accession>
<dbReference type="PRINTS" id="PR00171">
    <property type="entry name" value="SUGRTRNSPORT"/>
</dbReference>
<organism evidence="11 12">
    <name type="scientific">Cladophialophora chaetospira</name>
    <dbReference type="NCBI Taxonomy" id="386627"/>
    <lineage>
        <taxon>Eukaryota</taxon>
        <taxon>Fungi</taxon>
        <taxon>Dikarya</taxon>
        <taxon>Ascomycota</taxon>
        <taxon>Pezizomycotina</taxon>
        <taxon>Eurotiomycetes</taxon>
        <taxon>Chaetothyriomycetidae</taxon>
        <taxon>Chaetothyriales</taxon>
        <taxon>Herpotrichiellaceae</taxon>
        <taxon>Cladophialophora</taxon>
    </lineage>
</organism>
<dbReference type="AlphaFoldDB" id="A0AA39CFM0"/>
<dbReference type="InterPro" id="IPR020846">
    <property type="entry name" value="MFS_dom"/>
</dbReference>
<dbReference type="GO" id="GO:0005351">
    <property type="term" value="F:carbohydrate:proton symporter activity"/>
    <property type="evidence" value="ECO:0007669"/>
    <property type="project" value="TreeGrafter"/>
</dbReference>
<evidence type="ECO:0000313" key="12">
    <source>
        <dbReference type="Proteomes" id="UP001172673"/>
    </source>
</evidence>
<evidence type="ECO:0000256" key="9">
    <source>
        <dbReference type="SAM" id="Phobius"/>
    </source>
</evidence>
<dbReference type="InterPro" id="IPR036259">
    <property type="entry name" value="MFS_trans_sf"/>
</dbReference>
<evidence type="ECO:0000256" key="3">
    <source>
        <dbReference type="ARBA" id="ARBA00022448"/>
    </source>
</evidence>
<sequence>MPDQKGTQRLVGGRLIAAITSVCSSGFLLFGYDQGVMSGVVISKYWLAQMGHPSSLMVGTMTALYDVGAVFGAIGAALTGEQLGRKRTLLLGTTVLIIGTILMASSSETIQFMVSRVCTGMGIGFITSVTPVYQAEISAAAQRGWQVCCQLTTMLGGLMLAYWVNYGFFFVHSSAQWRFPLAFQLVFALYIIAVAPFLPDTPRWISRHRTPEEGLTVLARLRGRNENDPLVQREQAEIMEAIMIEEKEEGSWADLFRSNGISANKRFYLALGIQFMQQMSGINIVYISFPGLNMANIQQVTYYAPTLFTTSLNMSQEMSILMGCFLQLWYIIASFLTWSTIDRVGRRLLFISMALGMCLVLVAEAIAVNRLEAANFHNTSAGVAAVFFVFAFEACFTWGWMATVWVYPPEILPLKIRAKGAALAAGADFLGNFLVVEVTPDGVKNLGWKFYIVWAVLNLANAIIVWTFYPETGGQPLEAVDTLFVDGSQRRRDSTLVIDSENIDADSKGVLDRFQWSIVRKADKQVKAYKRAGRRRISETTVSGDAMAEEPQRKARGERREIVSK</sequence>
<evidence type="ECO:0000256" key="2">
    <source>
        <dbReference type="ARBA" id="ARBA00010992"/>
    </source>
</evidence>
<keyword evidence="3 7" id="KW-0813">Transport</keyword>
<feature type="transmembrane region" description="Helical" evidence="9">
    <location>
        <begin position="52"/>
        <end position="77"/>
    </location>
</feature>
<dbReference type="SUPFAM" id="SSF103473">
    <property type="entry name" value="MFS general substrate transporter"/>
    <property type="match status" value="1"/>
</dbReference>
<feature type="transmembrane region" description="Helical" evidence="9">
    <location>
        <begin position="89"/>
        <end position="107"/>
    </location>
</feature>
<feature type="transmembrane region" description="Helical" evidence="9">
    <location>
        <begin position="12"/>
        <end position="32"/>
    </location>
</feature>
<dbReference type="InterPro" id="IPR005828">
    <property type="entry name" value="MFS_sugar_transport-like"/>
</dbReference>
<feature type="transmembrane region" description="Helical" evidence="9">
    <location>
        <begin position="267"/>
        <end position="289"/>
    </location>
</feature>
<dbReference type="NCBIfam" id="TIGR00879">
    <property type="entry name" value="SP"/>
    <property type="match status" value="1"/>
</dbReference>
<dbReference type="Pfam" id="PF00083">
    <property type="entry name" value="Sugar_tr"/>
    <property type="match status" value="1"/>
</dbReference>
<comment type="caution">
    <text evidence="11">The sequence shown here is derived from an EMBL/GenBank/DDBJ whole genome shotgun (WGS) entry which is preliminary data.</text>
</comment>
<evidence type="ECO:0000256" key="1">
    <source>
        <dbReference type="ARBA" id="ARBA00004141"/>
    </source>
</evidence>
<dbReference type="Proteomes" id="UP001172673">
    <property type="component" value="Unassembled WGS sequence"/>
</dbReference>
<evidence type="ECO:0000256" key="6">
    <source>
        <dbReference type="ARBA" id="ARBA00023136"/>
    </source>
</evidence>
<feature type="transmembrane region" description="Helical" evidence="9">
    <location>
        <begin position="145"/>
        <end position="165"/>
    </location>
</feature>
<evidence type="ECO:0000256" key="4">
    <source>
        <dbReference type="ARBA" id="ARBA00022692"/>
    </source>
</evidence>
<feature type="transmembrane region" description="Helical" evidence="9">
    <location>
        <begin position="177"/>
        <end position="198"/>
    </location>
</feature>
<feature type="transmembrane region" description="Helical" evidence="9">
    <location>
        <begin position="448"/>
        <end position="469"/>
    </location>
</feature>
<comment type="subcellular location">
    <subcellularLocation>
        <location evidence="1">Membrane</location>
        <topology evidence="1">Multi-pass membrane protein</topology>
    </subcellularLocation>
</comment>
<keyword evidence="5 9" id="KW-1133">Transmembrane helix</keyword>
<feature type="transmembrane region" description="Helical" evidence="9">
    <location>
        <begin position="380"/>
        <end position="406"/>
    </location>
</feature>
<proteinExistence type="inferred from homology"/>
<dbReference type="FunFam" id="1.20.1250.20:FF:000090">
    <property type="entry name" value="MFS sugar transporter, putative"/>
    <property type="match status" value="1"/>
</dbReference>
<feature type="transmembrane region" description="Helical" evidence="9">
    <location>
        <begin position="113"/>
        <end position="133"/>
    </location>
</feature>
<dbReference type="PANTHER" id="PTHR48022:SF28">
    <property type="entry name" value="MAJOR FACILITATOR SUPERFAMILY (MFS) PROFILE DOMAIN-CONTAINING PROTEIN-RELATED"/>
    <property type="match status" value="1"/>
</dbReference>
<evidence type="ECO:0000256" key="7">
    <source>
        <dbReference type="RuleBase" id="RU003346"/>
    </source>
</evidence>
<dbReference type="InterPro" id="IPR050360">
    <property type="entry name" value="MFS_Sugar_Transporters"/>
</dbReference>
<feature type="region of interest" description="Disordered" evidence="8">
    <location>
        <begin position="540"/>
        <end position="565"/>
    </location>
</feature>
<gene>
    <name evidence="11" type="ORF">H2200_008767</name>
</gene>
<dbReference type="InterPro" id="IPR003663">
    <property type="entry name" value="Sugar/inositol_transpt"/>
</dbReference>
<feature type="compositionally biased region" description="Basic and acidic residues" evidence="8">
    <location>
        <begin position="550"/>
        <end position="565"/>
    </location>
</feature>
<reference evidence="11" key="1">
    <citation type="submission" date="2022-10" db="EMBL/GenBank/DDBJ databases">
        <title>Culturing micro-colonial fungi from biological soil crusts in the Mojave desert and describing Neophaeococcomyces mojavensis, and introducing the new genera and species Taxawa tesnikishii.</title>
        <authorList>
            <person name="Kurbessoian T."/>
            <person name="Stajich J.E."/>
        </authorList>
    </citation>
    <scope>NUCLEOTIDE SEQUENCE</scope>
    <source>
        <strain evidence="11">TK_41</strain>
    </source>
</reference>
<feature type="transmembrane region" description="Helical" evidence="9">
    <location>
        <begin position="320"/>
        <end position="341"/>
    </location>
</feature>
<evidence type="ECO:0000256" key="5">
    <source>
        <dbReference type="ARBA" id="ARBA00022989"/>
    </source>
</evidence>
<evidence type="ECO:0000256" key="8">
    <source>
        <dbReference type="SAM" id="MobiDB-lite"/>
    </source>
</evidence>
<feature type="transmembrane region" description="Helical" evidence="9">
    <location>
        <begin position="348"/>
        <end position="368"/>
    </location>
</feature>